<dbReference type="CDD" id="cd02440">
    <property type="entry name" value="AdoMet_MTases"/>
    <property type="match status" value="1"/>
</dbReference>
<organism evidence="1 2">
    <name type="scientific">Ajellomyces capsulatus (strain H88)</name>
    <name type="common">Darling's disease fungus</name>
    <name type="synonym">Histoplasma capsulatum</name>
    <dbReference type="NCBI Taxonomy" id="544711"/>
    <lineage>
        <taxon>Eukaryota</taxon>
        <taxon>Fungi</taxon>
        <taxon>Dikarya</taxon>
        <taxon>Ascomycota</taxon>
        <taxon>Pezizomycotina</taxon>
        <taxon>Eurotiomycetes</taxon>
        <taxon>Eurotiomycetidae</taxon>
        <taxon>Onygenales</taxon>
        <taxon>Ajellomycetaceae</taxon>
        <taxon>Histoplasma</taxon>
    </lineage>
</organism>
<dbReference type="GO" id="GO:0032259">
    <property type="term" value="P:methylation"/>
    <property type="evidence" value="ECO:0007669"/>
    <property type="project" value="UniProtKB-KW"/>
</dbReference>
<dbReference type="PANTHER" id="PTHR43591">
    <property type="entry name" value="METHYLTRANSFERASE"/>
    <property type="match status" value="1"/>
</dbReference>
<reference evidence="1" key="1">
    <citation type="submission" date="2021-01" db="EMBL/GenBank/DDBJ databases">
        <title>Chromosome-level genome assembly of a human fungal pathogen reveals clustering of transcriptionally co-regulated genes.</title>
        <authorList>
            <person name="Voorhies M."/>
            <person name="Cohen S."/>
            <person name="Shea T.P."/>
            <person name="Petrus S."/>
            <person name="Munoz J.F."/>
            <person name="Poplawski S."/>
            <person name="Goldman W.E."/>
            <person name="Michael T."/>
            <person name="Cuomo C.A."/>
            <person name="Sil A."/>
            <person name="Beyhan S."/>
        </authorList>
    </citation>
    <scope>NUCLEOTIDE SEQUENCE</scope>
    <source>
        <strain evidence="1">H88</strain>
    </source>
</reference>
<dbReference type="EMBL" id="CP069103">
    <property type="protein sequence ID" value="QSS51958.1"/>
    <property type="molecule type" value="Genomic_DNA"/>
</dbReference>
<dbReference type="Pfam" id="PF13489">
    <property type="entry name" value="Methyltransf_23"/>
    <property type="match status" value="1"/>
</dbReference>
<sequence length="382" mass="44056">MPQPKPLPSFFVCDFLSNCPFCDKRITYKSYNYLCDRSYLVLNPQGVFQLTMAANHPIIDTRMIEAEETVSDSDSAYEGSLGDASYTASVTSSIMNYKYVNGRRYHAFKEGEYILPNDEQEQDRMDLNHHIYRTLLDGGLYLAPVPESVGRVLDLGTGTGIWAIDFADDHPGTEVVGNDLSPIQPSWVPPNCKFEVDDFESTWSYAQPFDFIHAREMEGMVKDYDKLFQQAYKHLNPQGWMEIQSIELDFFGDETIVKAKEFRRWRDLVIEASEKFGKPMTQVSTWADRMKKVGFKNVKAEHRILPFSPWPKNEKLKELGRYHQLQMFQALGAYSSAPLIRILGWKPSEVEILLAAVRRDLKDRSIHIYTKVHFIYGQKVVD</sequence>
<name>A0A8A1LC21_AJEC8</name>
<dbReference type="SUPFAM" id="SSF53335">
    <property type="entry name" value="S-adenosyl-L-methionine-dependent methyltransferases"/>
    <property type="match status" value="1"/>
</dbReference>
<dbReference type="VEuPathDB" id="FungiDB:I7I53_07434"/>
<evidence type="ECO:0000313" key="1">
    <source>
        <dbReference type="EMBL" id="QSS51958.1"/>
    </source>
</evidence>
<accession>A0A8A1LC21</accession>
<dbReference type="Proteomes" id="UP000663419">
    <property type="component" value="Chromosome 2"/>
</dbReference>
<dbReference type="GO" id="GO:0008168">
    <property type="term" value="F:methyltransferase activity"/>
    <property type="evidence" value="ECO:0007669"/>
    <property type="project" value="UniProtKB-KW"/>
</dbReference>
<gene>
    <name evidence="1" type="ORF">I7I53_07434</name>
</gene>
<dbReference type="InterPro" id="IPR029063">
    <property type="entry name" value="SAM-dependent_MTases_sf"/>
</dbReference>
<proteinExistence type="predicted"/>
<dbReference type="PANTHER" id="PTHR43591:SF31">
    <property type="entry name" value="LAEA-LIKE, PUTATIVE (AFU_ORTHOLOGUE AFUA_8G01930)-RELATED"/>
    <property type="match status" value="1"/>
</dbReference>
<evidence type="ECO:0000313" key="2">
    <source>
        <dbReference type="Proteomes" id="UP000663419"/>
    </source>
</evidence>
<protein>
    <submittedName>
        <fullName evidence="1">Methyltransferase</fullName>
    </submittedName>
</protein>
<dbReference type="Gene3D" id="3.40.50.150">
    <property type="entry name" value="Vaccinia Virus protein VP39"/>
    <property type="match status" value="1"/>
</dbReference>
<keyword evidence="1" id="KW-0808">Transferase</keyword>
<dbReference type="AlphaFoldDB" id="A0A8A1LC21"/>
<keyword evidence="1" id="KW-0489">Methyltransferase</keyword>